<dbReference type="Proteomes" id="UP001162541">
    <property type="component" value="Chromosome 4"/>
</dbReference>
<sequence length="248" mass="27151">MATAMHADATLTLALAPIAVRNSSCRGESPIARLRLNSTTAVVRAAAAATTNESFSVKIQSEHGRRGEGLTRRETILAGVVTAWAGSAVSSLAFPAGVGAAEVKQTNLPIEEIKKVIEDDYVSRNYLVTGNMTKSVYKDDCRFHDPTTDVTGLQKYSDALKVLFDPSSKSELLRIEVSGPRTVDVKWRLSGFLNFPWHPYIKPYTGSSRYTVDEDGLIESYSEEWDISVLEAFAQFLTPSWASKDAPK</sequence>
<evidence type="ECO:0000313" key="4">
    <source>
        <dbReference type="Proteomes" id="UP001162541"/>
    </source>
</evidence>
<dbReference type="SUPFAM" id="SSF54427">
    <property type="entry name" value="NTF2-like"/>
    <property type="match status" value="1"/>
</dbReference>
<dbReference type="Gene3D" id="3.10.450.50">
    <property type="match status" value="1"/>
</dbReference>
<reference evidence="2 3" key="1">
    <citation type="submission" date="2016-03" db="EMBL/GenBank/DDBJ databases">
        <title>Mechanisms controlling the formation of the plant cell surface in tip-growing cells are functionally conserved among land plants.</title>
        <authorList>
            <person name="Honkanen S."/>
            <person name="Jones V.A."/>
            <person name="Morieri G."/>
            <person name="Champion C."/>
            <person name="Hetherington A.J."/>
            <person name="Kelly S."/>
            <person name="Saint-Marcoux D."/>
            <person name="Proust H."/>
            <person name="Prescott H."/>
            <person name="Dolan L."/>
        </authorList>
    </citation>
    <scope>NUCLEOTIDE SEQUENCE [LARGE SCALE GENOMIC DNA]</scope>
    <source>
        <strain evidence="3">cv. Tak-1 and cv. Tak-2</strain>
        <tissue evidence="2">Whole gametophyte</tissue>
    </source>
</reference>
<evidence type="ECO:0000313" key="2">
    <source>
        <dbReference type="EMBL" id="OAE31246.1"/>
    </source>
</evidence>
<dbReference type="PANTHER" id="PTHR34123">
    <property type="entry name" value="OS04G0578200 PROTEIN"/>
    <property type="match status" value="1"/>
</dbReference>
<evidence type="ECO:0000313" key="3">
    <source>
        <dbReference type="Proteomes" id="UP000077202"/>
    </source>
</evidence>
<name>A0A176WGH4_MARPO</name>
<evidence type="ECO:0000313" key="1">
    <source>
        <dbReference type="EMBL" id="BBN08435.1"/>
    </source>
</evidence>
<protein>
    <submittedName>
        <fullName evidence="2">Uncharacterized protein</fullName>
    </submittedName>
</protein>
<keyword evidence="3" id="KW-1185">Reference proteome</keyword>
<dbReference type="AlphaFoldDB" id="A0A176WGH4"/>
<dbReference type="Proteomes" id="UP000077202">
    <property type="component" value="Unassembled WGS sequence"/>
</dbReference>
<gene>
    <name evidence="2" type="ORF">AXG93_1962s1030</name>
    <name evidence="1" type="ORF">Mp_4g11570</name>
</gene>
<reference evidence="1" key="2">
    <citation type="journal article" date="2019" name="Curr. Biol.">
        <title>Chromatin organization in early land plants reveals an ancestral association between H3K27me3, transposons, and constitutive heterochromatin.</title>
        <authorList>
            <person name="Montgomery S.A."/>
            <person name="Tanizawa Y."/>
            <person name="Galik B."/>
            <person name="Wang N."/>
            <person name="Ito T."/>
            <person name="Mochizuki T."/>
            <person name="Akimcheva S."/>
            <person name="Bowman J."/>
            <person name="Cognat V."/>
            <person name="Drouard L."/>
            <person name="Ekker H."/>
            <person name="Houng S."/>
            <person name="Kohchi T."/>
            <person name="Lin S."/>
            <person name="Liu L.D."/>
            <person name="Nakamura Y."/>
            <person name="Valeeva L.R."/>
            <person name="Shakirov E.V."/>
            <person name="Shippen D.E."/>
            <person name="Wei W."/>
            <person name="Yagura M."/>
            <person name="Yamaoka S."/>
            <person name="Yamato K.T."/>
            <person name="Liu C."/>
            <person name="Berger F."/>
        </authorList>
    </citation>
    <scope>NUCLEOTIDE SEQUENCE [LARGE SCALE GENOMIC DNA]</scope>
    <source>
        <strain evidence="1">Tak-1</strain>
    </source>
</reference>
<dbReference type="EMBL" id="LVLJ01001129">
    <property type="protein sequence ID" value="OAE31246.1"/>
    <property type="molecule type" value="Genomic_DNA"/>
</dbReference>
<dbReference type="InterPro" id="IPR032710">
    <property type="entry name" value="NTF2-like_dom_sf"/>
</dbReference>
<dbReference type="Pfam" id="PF10184">
    <property type="entry name" value="DUF2358"/>
    <property type="match status" value="1"/>
</dbReference>
<dbReference type="InterPro" id="IPR018790">
    <property type="entry name" value="DUF2358"/>
</dbReference>
<accession>A0A176WGH4</accession>
<proteinExistence type="predicted"/>
<dbReference type="EMBL" id="AP019869">
    <property type="protein sequence ID" value="BBN08435.1"/>
    <property type="molecule type" value="Genomic_DNA"/>
</dbReference>
<dbReference type="PANTHER" id="PTHR34123:SF3">
    <property type="entry name" value="SNOAL-LIKE DOMAIN-CONTAINING PROTEIN"/>
    <property type="match status" value="1"/>
</dbReference>
<reference evidence="4" key="3">
    <citation type="journal article" date="2020" name="Curr. Biol.">
        <title>Chromatin organization in early land plants reveals an ancestral association between H3K27me3, transposons, and constitutive heterochromatin.</title>
        <authorList>
            <person name="Montgomery S.A."/>
            <person name="Tanizawa Y."/>
            <person name="Galik B."/>
            <person name="Wang N."/>
            <person name="Ito T."/>
            <person name="Mochizuki T."/>
            <person name="Akimcheva S."/>
            <person name="Bowman J.L."/>
            <person name="Cognat V."/>
            <person name="Marechal-Drouard L."/>
            <person name="Ekker H."/>
            <person name="Hong S.F."/>
            <person name="Kohchi T."/>
            <person name="Lin S.S."/>
            <person name="Liu L.D."/>
            <person name="Nakamura Y."/>
            <person name="Valeeva L.R."/>
            <person name="Shakirov E.V."/>
            <person name="Shippen D.E."/>
            <person name="Wei W.L."/>
            <person name="Yagura M."/>
            <person name="Yamaoka S."/>
            <person name="Yamato K.T."/>
            <person name="Liu C."/>
            <person name="Berger F."/>
        </authorList>
    </citation>
    <scope>NUCLEOTIDE SEQUENCE [LARGE SCALE GENOMIC DNA]</scope>
    <source>
        <strain evidence="4">Tak-1</strain>
    </source>
</reference>
<organism evidence="2 3">
    <name type="scientific">Marchantia polymorpha subsp. ruderalis</name>
    <dbReference type="NCBI Taxonomy" id="1480154"/>
    <lineage>
        <taxon>Eukaryota</taxon>
        <taxon>Viridiplantae</taxon>
        <taxon>Streptophyta</taxon>
        <taxon>Embryophyta</taxon>
        <taxon>Marchantiophyta</taxon>
        <taxon>Marchantiopsida</taxon>
        <taxon>Marchantiidae</taxon>
        <taxon>Marchantiales</taxon>
        <taxon>Marchantiaceae</taxon>
        <taxon>Marchantia</taxon>
    </lineage>
</organism>